<dbReference type="PANTHER" id="PTHR42737">
    <property type="entry name" value="GLUTATHIONE REDUCTASE"/>
    <property type="match status" value="1"/>
</dbReference>
<keyword evidence="7" id="KW-0676">Redox-active center</keyword>
<sequence>MAAKMAAATRRHFDLFVIGGGSGGLACARRAATYNVRVGLADGNRLGGTCVNVGCVPKKVMWCVASVHETLHELKNFAFTVKEQPTFCWRTLKTNRDNYIKRLNNIYLNNLKNSGVTFFPAYARFAKPEAKTDGGLAHAIVLKSADGNEETVTADHVLIASGGRPAKAGIEGEEHTINSDGFFELEEMPQKVALLGAGYIAVEFAGVFAAMKCETHLFVRNERALRKFDDMISMRVDEFMRKAGVQIHPHSVAKAVRQEADKSLTFGVDKRRIFRGFDSVIVSVGRVPEVANLGLDVVGVKQRHGGYIVADEFQNTSVEQIYAVGDVSGKVHFAQEFVTPVFTRCTYRFPAEYTVLKDREAVQGVNKKEIIDEGDALTSQKSQEEMLDNSPDYIVPARRGSCRAQLRHLFAAANPEVLSDFDHLPSGTFPDSCFAPVIECPGGCGEVYCSQECQRVHLERSHRFLCVGPLSETHPLVAFKRLCLEQTEILLLAAEAICAVVTHAVENVCFPFLSGGPQRPADSSLCDGVSEAAERAELLHREHSRVRELVGENAREVRTEAERLFRVLLDFAHDRRWNRWTSGGKSRRPTAWRANCRLVFQQSSELLSRIAGLLEKTNSHVVVASPLNAFFRGWLANAPLAGHSRDVLAFLLREKEVAMIRALGEEEDESDEEDEMEETPELVERRRQRRDLLSSRFADVPCEALLPESTADEKAQDPTCGKGNRIRELVRPHAFPDVHGTGFYPSIGRMNHSCAPNVRLEFPYGTNRVALVTTRPVQPEKSSAFRMWTASKQCPPRNGRMLLKSSASSAVVTCATGPGRREANGRRMRSAPYKKPW</sequence>
<evidence type="ECO:0000256" key="6">
    <source>
        <dbReference type="ARBA" id="ARBA00023157"/>
    </source>
</evidence>
<keyword evidence="4" id="KW-0274">FAD</keyword>
<reference evidence="10 11" key="1">
    <citation type="submission" date="2020-03" db="EMBL/GenBank/DDBJ databases">
        <title>Genome sequence of Toxoplasma gondii RH-88 strain.</title>
        <authorList>
            <person name="Lorenzi H.A."/>
            <person name="Venepally P."/>
            <person name="Rozenberg A."/>
            <person name="Sibley D."/>
        </authorList>
    </citation>
    <scope>NUCLEOTIDE SEQUENCE [LARGE SCALE GENOMIC DNA]</scope>
    <source>
        <strain evidence="10 11">RH-88</strain>
    </source>
</reference>
<evidence type="ECO:0000256" key="5">
    <source>
        <dbReference type="ARBA" id="ARBA00023002"/>
    </source>
</evidence>
<evidence type="ECO:0000256" key="2">
    <source>
        <dbReference type="ARBA" id="ARBA00007532"/>
    </source>
</evidence>
<dbReference type="SUPFAM" id="SSF82199">
    <property type="entry name" value="SET domain"/>
    <property type="match status" value="1"/>
</dbReference>
<keyword evidence="6" id="KW-1015">Disulfide bond</keyword>
<dbReference type="GO" id="GO:0045454">
    <property type="term" value="P:cell redox homeostasis"/>
    <property type="evidence" value="ECO:0007669"/>
    <property type="project" value="InterPro"/>
</dbReference>
<keyword evidence="3" id="KW-0285">Flavoprotein</keyword>
<dbReference type="Proteomes" id="UP000557509">
    <property type="component" value="Unassembled WGS sequence"/>
</dbReference>
<protein>
    <submittedName>
        <fullName evidence="10">Glutathione reductase</fullName>
    </submittedName>
</protein>
<keyword evidence="5" id="KW-0560">Oxidoreductase</keyword>
<dbReference type="EMBL" id="JAAUHK010000197">
    <property type="protein sequence ID" value="KAF4638500.1"/>
    <property type="molecule type" value="Genomic_DNA"/>
</dbReference>
<organism evidence="10 11">
    <name type="scientific">Toxoplasma gondii</name>
    <dbReference type="NCBI Taxonomy" id="5811"/>
    <lineage>
        <taxon>Eukaryota</taxon>
        <taxon>Sar</taxon>
        <taxon>Alveolata</taxon>
        <taxon>Apicomplexa</taxon>
        <taxon>Conoidasida</taxon>
        <taxon>Coccidia</taxon>
        <taxon>Eucoccidiorida</taxon>
        <taxon>Eimeriorina</taxon>
        <taxon>Sarcocystidae</taxon>
        <taxon>Toxoplasma</taxon>
    </lineage>
</organism>
<dbReference type="GO" id="GO:0006749">
    <property type="term" value="P:glutathione metabolic process"/>
    <property type="evidence" value="ECO:0007669"/>
    <property type="project" value="TreeGrafter"/>
</dbReference>
<accession>A0A7J6JVF2</accession>
<evidence type="ECO:0000256" key="4">
    <source>
        <dbReference type="ARBA" id="ARBA00022827"/>
    </source>
</evidence>
<feature type="domain" description="C2H2-type" evidence="9">
    <location>
        <begin position="440"/>
        <end position="462"/>
    </location>
</feature>
<evidence type="ECO:0000256" key="1">
    <source>
        <dbReference type="ARBA" id="ARBA00001974"/>
    </source>
</evidence>
<gene>
    <name evidence="10" type="ORF">TGRH88_061080</name>
</gene>
<feature type="region of interest" description="Disordered" evidence="8">
    <location>
        <begin position="816"/>
        <end position="837"/>
    </location>
</feature>
<dbReference type="Pfam" id="PF07992">
    <property type="entry name" value="Pyr_redox_2"/>
    <property type="match status" value="1"/>
</dbReference>
<dbReference type="AlphaFoldDB" id="A0A7J6JVF2"/>
<dbReference type="GO" id="GO:0004362">
    <property type="term" value="F:glutathione-disulfide reductase (NADPH) activity"/>
    <property type="evidence" value="ECO:0007669"/>
    <property type="project" value="TreeGrafter"/>
</dbReference>
<comment type="similarity">
    <text evidence="2">Belongs to the class-I pyridine nucleotide-disulfide oxidoreductase family.</text>
</comment>
<evidence type="ECO:0000256" key="8">
    <source>
        <dbReference type="SAM" id="MobiDB-lite"/>
    </source>
</evidence>
<dbReference type="SUPFAM" id="SSF51905">
    <property type="entry name" value="FAD/NAD(P)-binding domain"/>
    <property type="match status" value="2"/>
</dbReference>
<dbReference type="PANTHER" id="PTHR42737:SF2">
    <property type="entry name" value="GLUTATHIONE REDUCTASE"/>
    <property type="match status" value="1"/>
</dbReference>
<dbReference type="VEuPathDB" id="ToxoDB:TGME49_246920"/>
<dbReference type="PRINTS" id="PR00411">
    <property type="entry name" value="PNDRDTASEI"/>
</dbReference>
<dbReference type="PROSITE" id="PS51257">
    <property type="entry name" value="PROKAR_LIPOPROTEIN"/>
    <property type="match status" value="1"/>
</dbReference>
<proteinExistence type="inferred from homology"/>
<keyword evidence="11" id="KW-1185">Reference proteome</keyword>
<dbReference type="InterPro" id="IPR013087">
    <property type="entry name" value="Znf_C2H2_type"/>
</dbReference>
<dbReference type="GO" id="GO:0005829">
    <property type="term" value="C:cytosol"/>
    <property type="evidence" value="ECO:0007669"/>
    <property type="project" value="TreeGrafter"/>
</dbReference>
<comment type="caution">
    <text evidence="10">The sequence shown here is derived from an EMBL/GenBank/DDBJ whole genome shotgun (WGS) entry which is preliminary data.</text>
</comment>
<comment type="cofactor">
    <cofactor evidence="1">
        <name>FAD</name>
        <dbReference type="ChEBI" id="CHEBI:57692"/>
    </cofactor>
</comment>
<dbReference type="InterPro" id="IPR046952">
    <property type="entry name" value="GSHR/TRXR-like"/>
</dbReference>
<dbReference type="PROSITE" id="PS00076">
    <property type="entry name" value="PYRIDINE_REDOX_1"/>
    <property type="match status" value="1"/>
</dbReference>
<dbReference type="GO" id="GO:0050660">
    <property type="term" value="F:flavin adenine dinucleotide binding"/>
    <property type="evidence" value="ECO:0007669"/>
    <property type="project" value="InterPro"/>
</dbReference>
<dbReference type="PRINTS" id="PR00368">
    <property type="entry name" value="FADPNR"/>
</dbReference>
<evidence type="ECO:0000256" key="3">
    <source>
        <dbReference type="ARBA" id="ARBA00022630"/>
    </source>
</evidence>
<dbReference type="VEuPathDB" id="ToxoDB:TGME49_246910"/>
<dbReference type="InterPro" id="IPR036188">
    <property type="entry name" value="FAD/NAD-bd_sf"/>
</dbReference>
<dbReference type="Gene3D" id="2.170.270.10">
    <property type="entry name" value="SET domain"/>
    <property type="match status" value="1"/>
</dbReference>
<dbReference type="InterPro" id="IPR012999">
    <property type="entry name" value="Pyr_OxRdtase_I_AS"/>
</dbReference>
<dbReference type="Gene3D" id="3.50.50.60">
    <property type="entry name" value="FAD/NAD(P)-binding domain"/>
    <property type="match status" value="1"/>
</dbReference>
<evidence type="ECO:0000313" key="11">
    <source>
        <dbReference type="Proteomes" id="UP000557509"/>
    </source>
</evidence>
<evidence type="ECO:0000313" key="10">
    <source>
        <dbReference type="EMBL" id="KAF4638500.1"/>
    </source>
</evidence>
<dbReference type="GO" id="GO:0034599">
    <property type="term" value="P:cellular response to oxidative stress"/>
    <property type="evidence" value="ECO:0007669"/>
    <property type="project" value="TreeGrafter"/>
</dbReference>
<dbReference type="PROSITE" id="PS00028">
    <property type="entry name" value="ZINC_FINGER_C2H2_1"/>
    <property type="match status" value="1"/>
</dbReference>
<evidence type="ECO:0000256" key="7">
    <source>
        <dbReference type="ARBA" id="ARBA00023284"/>
    </source>
</evidence>
<dbReference type="InterPro" id="IPR023753">
    <property type="entry name" value="FAD/NAD-binding_dom"/>
</dbReference>
<dbReference type="InterPro" id="IPR046341">
    <property type="entry name" value="SET_dom_sf"/>
</dbReference>
<name>A0A7J6JVF2_TOXGO</name>
<evidence type="ECO:0000259" key="9">
    <source>
        <dbReference type="PROSITE" id="PS00028"/>
    </source>
</evidence>